<protein>
    <submittedName>
        <fullName evidence="1">Uncharacterized protein</fullName>
    </submittedName>
</protein>
<dbReference type="AlphaFoldDB" id="A0AAW8L7E9"/>
<accession>A0AAW8L7E9</accession>
<name>A0AAW8L7E9_9ACTO</name>
<dbReference type="Proteomes" id="UP001230065">
    <property type="component" value="Unassembled WGS sequence"/>
</dbReference>
<proteinExistence type="predicted"/>
<evidence type="ECO:0000313" key="2">
    <source>
        <dbReference type="Proteomes" id="UP001230065"/>
    </source>
</evidence>
<dbReference type="EMBL" id="JAMZMF010000002">
    <property type="protein sequence ID" value="MDR0176770.1"/>
    <property type="molecule type" value="Genomic_DNA"/>
</dbReference>
<sequence length="99" mass="10994">MTTTLPRLAKFSRAFGPRIDLRSLILVAIDVNAQVVPSMEKSSNEEIDDRSVLQPTFSCYDVSCAQANRRLRDHILIAVADTITVVEMRLFGGVPEAMN</sequence>
<dbReference type="RefSeq" id="WP_308679094.1">
    <property type="nucleotide sequence ID" value="NZ_JAMZMF010000002.1"/>
</dbReference>
<comment type="caution">
    <text evidence="1">The sequence shown here is derived from an EMBL/GenBank/DDBJ whole genome shotgun (WGS) entry which is preliminary data.</text>
</comment>
<organism evidence="1 2">
    <name type="scientific">Actinomyces oris</name>
    <dbReference type="NCBI Taxonomy" id="544580"/>
    <lineage>
        <taxon>Bacteria</taxon>
        <taxon>Bacillati</taxon>
        <taxon>Actinomycetota</taxon>
        <taxon>Actinomycetes</taxon>
        <taxon>Actinomycetales</taxon>
        <taxon>Actinomycetaceae</taxon>
        <taxon>Actinomyces</taxon>
    </lineage>
</organism>
<reference evidence="1" key="1">
    <citation type="submission" date="2022-06" db="EMBL/GenBank/DDBJ databases">
        <title>Draft Genome Sequences of Three Actinomyces oris Strains, Isolated from Healthy Human Feces.</title>
        <authorList>
            <person name="Ye Y."/>
            <person name="Liu C."/>
            <person name="Zhao J."/>
            <person name="Xu J."/>
            <person name="Huang H."/>
            <person name="Wang B."/>
            <person name="Wei J."/>
            <person name="Jing X."/>
        </authorList>
    </citation>
    <scope>NUCLEOTIDE SEQUENCE</scope>
    <source>
        <strain evidence="1">CNGBCC1803727</strain>
    </source>
</reference>
<evidence type="ECO:0000313" key="1">
    <source>
        <dbReference type="EMBL" id="MDR0176770.1"/>
    </source>
</evidence>
<gene>
    <name evidence="1" type="ORF">RF687_02230</name>
</gene>